<proteinExistence type="predicted"/>
<evidence type="ECO:0000313" key="2">
    <source>
        <dbReference type="EMBL" id="UEX89910.1"/>
    </source>
</evidence>
<dbReference type="EMBL" id="CP086654">
    <property type="protein sequence ID" value="UEX89910.1"/>
    <property type="molecule type" value="Genomic_DNA"/>
</dbReference>
<organism evidence="2 3">
    <name type="scientific">Staphylococcus ratti</name>
    <dbReference type="NCBI Taxonomy" id="2892440"/>
    <lineage>
        <taxon>Bacteria</taxon>
        <taxon>Bacillati</taxon>
        <taxon>Bacillota</taxon>
        <taxon>Bacilli</taxon>
        <taxon>Bacillales</taxon>
        <taxon>Staphylococcaceae</taxon>
        <taxon>Staphylococcus</taxon>
    </lineage>
</organism>
<reference evidence="2 3" key="1">
    <citation type="journal article" date="2022" name="Pathogens">
        <title>Staphylococcus ratti sp. nov. Isolated from a Lab Rat.</title>
        <authorList>
            <person name="Kovarovic V."/>
            <person name="Sedlacek I."/>
            <person name="Petras P."/>
            <person name="Kralova S."/>
            <person name="Maslanova I."/>
            <person name="Svec P."/>
            <person name="Neumann-Schaal M."/>
            <person name="Botka T."/>
            <person name="Gelbicova T."/>
            <person name="Stankova E."/>
            <person name="Doskar J."/>
            <person name="Pantucek R."/>
        </authorList>
    </citation>
    <scope>NUCLEOTIDE SEQUENCE [LARGE SCALE GENOMIC DNA]</scope>
    <source>
        <strain evidence="2 3">CCM 9025</strain>
    </source>
</reference>
<name>A0ABY3PC75_9STAP</name>
<keyword evidence="1" id="KW-0472">Membrane</keyword>
<dbReference type="RefSeq" id="WP_229292415.1">
    <property type="nucleotide sequence ID" value="NZ_CP086654.1"/>
</dbReference>
<dbReference type="Proteomes" id="UP001197626">
    <property type="component" value="Chromosome"/>
</dbReference>
<accession>A0ABY3PC75</accession>
<sequence>MDDILEDLSKAKWNFITLAISIFSYLYLSNISDKFVARFGSKVHVSNLLVDGYISSTMQVLALLFTTIVLFCLTIFIAWRLLSITSIIQMIVSIIFICLTFSLGAVPFFGTFLLLIIVGVLVIFLANNI</sequence>
<evidence type="ECO:0000256" key="1">
    <source>
        <dbReference type="SAM" id="Phobius"/>
    </source>
</evidence>
<feature type="transmembrane region" description="Helical" evidence="1">
    <location>
        <begin position="94"/>
        <end position="126"/>
    </location>
</feature>
<feature type="transmembrane region" description="Helical" evidence="1">
    <location>
        <begin position="60"/>
        <end position="82"/>
    </location>
</feature>
<gene>
    <name evidence="2" type="ORF">LN051_10180</name>
</gene>
<evidence type="ECO:0000313" key="3">
    <source>
        <dbReference type="Proteomes" id="UP001197626"/>
    </source>
</evidence>
<keyword evidence="3" id="KW-1185">Reference proteome</keyword>
<feature type="transmembrane region" description="Helical" evidence="1">
    <location>
        <begin position="12"/>
        <end position="28"/>
    </location>
</feature>
<protein>
    <submittedName>
        <fullName evidence="2">Uncharacterized protein</fullName>
    </submittedName>
</protein>
<keyword evidence="1" id="KW-1133">Transmembrane helix</keyword>
<keyword evidence="1" id="KW-0812">Transmembrane</keyword>